<keyword evidence="9" id="KW-0862">Zinc</keyword>
<sequence length="157" mass="18266">MDDLRRCLESGFSLLKSLSEYREEIDEAAFQAMTDRCEEADRKLAHDHKVLQEIRNNANVDAEKYFYESDTSILIQRVQKDRNDPYTKQQIVKPFRNRRCGHVYDKAGMDAMLAQSKNTGQPCPCPVMGCPNQRVSRKDMQPYPQFFSELDEAYSVD</sequence>
<dbReference type="GO" id="GO:0030915">
    <property type="term" value="C:Smc5-Smc6 complex"/>
    <property type="evidence" value="ECO:0007669"/>
    <property type="project" value="InterPro"/>
</dbReference>
<evidence type="ECO:0000259" key="13">
    <source>
        <dbReference type="Pfam" id="PF11789"/>
    </source>
</evidence>
<comment type="pathway">
    <text evidence="2">Protein modification; protein sumoylation.</text>
</comment>
<evidence type="ECO:0000256" key="9">
    <source>
        <dbReference type="ARBA" id="ARBA00022833"/>
    </source>
</evidence>
<dbReference type="GO" id="GO:0061665">
    <property type="term" value="F:SUMO ligase activity"/>
    <property type="evidence" value="ECO:0007669"/>
    <property type="project" value="TreeGrafter"/>
</dbReference>
<name>A0A183UZ34_TOXCA</name>
<evidence type="ECO:0000256" key="5">
    <source>
        <dbReference type="ARBA" id="ARBA00022679"/>
    </source>
</evidence>
<keyword evidence="5" id="KW-0808">Transferase</keyword>
<evidence type="ECO:0000256" key="11">
    <source>
        <dbReference type="ARBA" id="ARBA00031731"/>
    </source>
</evidence>
<dbReference type="PANTHER" id="PTHR21330:SF1">
    <property type="entry name" value="E3 SUMO-PROTEIN LIGASE NSE2"/>
    <property type="match status" value="1"/>
</dbReference>
<dbReference type="WBParaSite" id="TCNE_0001375401-mRNA-1">
    <property type="protein sequence ID" value="TCNE_0001375401-mRNA-1"/>
    <property type="gene ID" value="TCNE_0001375401"/>
</dbReference>
<dbReference type="GO" id="GO:0008270">
    <property type="term" value="F:zinc ion binding"/>
    <property type="evidence" value="ECO:0007669"/>
    <property type="project" value="UniProtKB-KW"/>
</dbReference>
<evidence type="ECO:0000313" key="15">
    <source>
        <dbReference type="Proteomes" id="UP000050794"/>
    </source>
</evidence>
<proteinExistence type="inferred from homology"/>
<keyword evidence="15" id="KW-1185">Reference proteome</keyword>
<gene>
    <name evidence="14" type="ORF">TCNE_LOCUS13754</name>
</gene>
<dbReference type="CDD" id="cd16651">
    <property type="entry name" value="SPL-RING_NSE2"/>
    <property type="match status" value="1"/>
</dbReference>
<evidence type="ECO:0000313" key="14">
    <source>
        <dbReference type="EMBL" id="VDM45075.1"/>
    </source>
</evidence>
<reference evidence="14 15" key="2">
    <citation type="submission" date="2018-11" db="EMBL/GenBank/DDBJ databases">
        <authorList>
            <consortium name="Pathogen Informatics"/>
        </authorList>
    </citation>
    <scope>NUCLEOTIDE SEQUENCE [LARGE SCALE GENOMIC DNA]</scope>
</reference>
<keyword evidence="8" id="KW-0833">Ubl conjugation pathway</keyword>
<dbReference type="Proteomes" id="UP000050794">
    <property type="component" value="Unassembled WGS sequence"/>
</dbReference>
<reference evidence="16" key="1">
    <citation type="submission" date="2016-06" db="UniProtKB">
        <authorList>
            <consortium name="WormBaseParasite"/>
        </authorList>
    </citation>
    <scope>IDENTIFICATION</scope>
</reference>
<dbReference type="GO" id="GO:0000724">
    <property type="term" value="P:double-strand break repair via homologous recombination"/>
    <property type="evidence" value="ECO:0007669"/>
    <property type="project" value="InterPro"/>
</dbReference>
<dbReference type="EMBL" id="UYWY01021880">
    <property type="protein sequence ID" value="VDM45075.1"/>
    <property type="molecule type" value="Genomic_DNA"/>
</dbReference>
<evidence type="ECO:0000256" key="6">
    <source>
        <dbReference type="ARBA" id="ARBA00022723"/>
    </source>
</evidence>
<keyword evidence="10" id="KW-0539">Nucleus</keyword>
<dbReference type="UniPathway" id="UPA00886"/>
<evidence type="ECO:0000313" key="16">
    <source>
        <dbReference type="WBParaSite" id="TCNE_0001375401-mRNA-1"/>
    </source>
</evidence>
<dbReference type="Pfam" id="PF11789">
    <property type="entry name" value="zf-Nse"/>
    <property type="match status" value="1"/>
</dbReference>
<protein>
    <recommendedName>
        <fullName evidence="4">E3 SUMO-protein ligase NSE2</fullName>
    </recommendedName>
    <alternativeName>
        <fullName evidence="11">E3 SUMO-protein transferase NSE2</fullName>
    </alternativeName>
    <alternativeName>
        <fullName evidence="12">Non-structural maintenance of chromosomes element 2 homolog</fullName>
    </alternativeName>
</protein>
<dbReference type="InterPro" id="IPR026846">
    <property type="entry name" value="Nse2(Mms21)"/>
</dbReference>
<dbReference type="InterPro" id="IPR004181">
    <property type="entry name" value="Znf_MIZ"/>
</dbReference>
<keyword evidence="6" id="KW-0479">Metal-binding</keyword>
<organism evidence="15 16">
    <name type="scientific">Toxocara canis</name>
    <name type="common">Canine roundworm</name>
    <dbReference type="NCBI Taxonomy" id="6265"/>
    <lineage>
        <taxon>Eukaryota</taxon>
        <taxon>Metazoa</taxon>
        <taxon>Ecdysozoa</taxon>
        <taxon>Nematoda</taxon>
        <taxon>Chromadorea</taxon>
        <taxon>Rhabditida</taxon>
        <taxon>Spirurina</taxon>
        <taxon>Ascaridomorpha</taxon>
        <taxon>Ascaridoidea</taxon>
        <taxon>Toxocaridae</taxon>
        <taxon>Toxocara</taxon>
    </lineage>
</organism>
<comment type="subcellular location">
    <subcellularLocation>
        <location evidence="1">Nucleus</location>
    </subcellularLocation>
</comment>
<dbReference type="GO" id="GO:0016925">
    <property type="term" value="P:protein sumoylation"/>
    <property type="evidence" value="ECO:0007669"/>
    <property type="project" value="UniProtKB-UniPathway"/>
</dbReference>
<dbReference type="Gene3D" id="3.30.40.10">
    <property type="entry name" value="Zinc/RING finger domain, C3HC4 (zinc finger)"/>
    <property type="match status" value="1"/>
</dbReference>
<evidence type="ECO:0000256" key="10">
    <source>
        <dbReference type="ARBA" id="ARBA00023242"/>
    </source>
</evidence>
<evidence type="ECO:0000256" key="4">
    <source>
        <dbReference type="ARBA" id="ARBA00020923"/>
    </source>
</evidence>
<accession>A0A183UZ34</accession>
<evidence type="ECO:0000256" key="2">
    <source>
        <dbReference type="ARBA" id="ARBA00004718"/>
    </source>
</evidence>
<dbReference type="GO" id="GO:0005634">
    <property type="term" value="C:nucleus"/>
    <property type="evidence" value="ECO:0007669"/>
    <property type="project" value="UniProtKB-SubCell"/>
</dbReference>
<evidence type="ECO:0000256" key="8">
    <source>
        <dbReference type="ARBA" id="ARBA00022786"/>
    </source>
</evidence>
<feature type="domain" description="SP-RING-type" evidence="13">
    <location>
        <begin position="73"/>
        <end position="130"/>
    </location>
</feature>
<evidence type="ECO:0000256" key="7">
    <source>
        <dbReference type="ARBA" id="ARBA00022771"/>
    </source>
</evidence>
<comment type="similarity">
    <text evidence="3">Belongs to the NSE2 family.</text>
</comment>
<keyword evidence="7" id="KW-0863">Zinc-finger</keyword>
<evidence type="ECO:0000256" key="1">
    <source>
        <dbReference type="ARBA" id="ARBA00004123"/>
    </source>
</evidence>
<dbReference type="PANTHER" id="PTHR21330">
    <property type="entry name" value="E3 SUMO-PROTEIN LIGASE NSE2"/>
    <property type="match status" value="1"/>
</dbReference>
<dbReference type="AlphaFoldDB" id="A0A183UZ34"/>
<evidence type="ECO:0000256" key="3">
    <source>
        <dbReference type="ARBA" id="ARBA00008212"/>
    </source>
</evidence>
<dbReference type="InterPro" id="IPR013083">
    <property type="entry name" value="Znf_RING/FYVE/PHD"/>
</dbReference>
<evidence type="ECO:0000256" key="12">
    <source>
        <dbReference type="ARBA" id="ARBA00032533"/>
    </source>
</evidence>